<dbReference type="Pfam" id="PF00078">
    <property type="entry name" value="RVT_1"/>
    <property type="match status" value="1"/>
</dbReference>
<sequence>MTCVTSPYFIVKVNEEGHGCFVGKRGLRQGDPMSALLCVLVIEYMTRVLKRMSDLPDFKFHPMYKALRFTHLIFVDNLMIFCKGGLHSVNRVMEALQHFSLASRLVANMEKSSIFFVGVNTATKYVLLEKIGFSKGSFPIIHLGLPLSPKKMEQALLQTADI</sequence>
<reference evidence="2" key="1">
    <citation type="journal article" date="2014" name="Nat. Genet.">
        <title>The genome of the stress-tolerant wild tomato species Solanum pennellii.</title>
        <authorList>
            <person name="Bolger A."/>
            <person name="Scossa F."/>
            <person name="Bolger M.E."/>
            <person name="Lanz C."/>
            <person name="Maumus F."/>
            <person name="Tohge T."/>
            <person name="Quesneville H."/>
            <person name="Alseekh S."/>
            <person name="Sorensen I."/>
            <person name="Lichtenstein G."/>
            <person name="Fich E.A."/>
            <person name="Conte M."/>
            <person name="Keller H."/>
            <person name="Schneeberger K."/>
            <person name="Schwacke R."/>
            <person name="Ofner I."/>
            <person name="Vrebalov J."/>
            <person name="Xu Y."/>
            <person name="Osorio S."/>
            <person name="Aflitos S.A."/>
            <person name="Schijlen E."/>
            <person name="Jimenez-Gomez J.M."/>
            <person name="Ryngajllo M."/>
            <person name="Kimura S."/>
            <person name="Kumar R."/>
            <person name="Koenig D."/>
            <person name="Headland L.R."/>
            <person name="Maloof J.N."/>
            <person name="Sinha N."/>
            <person name="van Ham R.C."/>
            <person name="Lankhorst R.K."/>
            <person name="Mao L."/>
            <person name="Vogel A."/>
            <person name="Arsova B."/>
            <person name="Panstruga R."/>
            <person name="Fei Z."/>
            <person name="Rose J.K."/>
            <person name="Zamir D."/>
            <person name="Carrari F."/>
            <person name="Giovannoni J.J."/>
            <person name="Weigel D."/>
            <person name="Usadel B."/>
            <person name="Fernie A.R."/>
        </authorList>
    </citation>
    <scope>NUCLEOTIDE SEQUENCE [LARGE SCALE GENOMIC DNA]</scope>
    <source>
        <strain evidence="2">cv. LA0716</strain>
    </source>
</reference>
<dbReference type="PANTHER" id="PTHR33116">
    <property type="entry name" value="REVERSE TRANSCRIPTASE ZINC-BINDING DOMAIN-CONTAINING PROTEIN-RELATED-RELATED"/>
    <property type="match status" value="1"/>
</dbReference>
<proteinExistence type="predicted"/>
<dbReference type="PANTHER" id="PTHR33116:SF84">
    <property type="entry name" value="RNA-DIRECTED DNA POLYMERASE"/>
    <property type="match status" value="1"/>
</dbReference>
<dbReference type="GeneID" id="107013174"/>
<protein>
    <submittedName>
        <fullName evidence="3">Uncharacterized protein LOC107013174</fullName>
    </submittedName>
</protein>
<reference evidence="3" key="2">
    <citation type="submission" date="2025-08" db="UniProtKB">
        <authorList>
            <consortium name="RefSeq"/>
        </authorList>
    </citation>
    <scope>IDENTIFICATION</scope>
</reference>
<evidence type="ECO:0000313" key="2">
    <source>
        <dbReference type="Proteomes" id="UP000694930"/>
    </source>
</evidence>
<feature type="domain" description="Reverse transcriptase" evidence="1">
    <location>
        <begin position="1"/>
        <end position="147"/>
    </location>
</feature>
<name>A0ABM1GBF7_SOLPN</name>
<dbReference type="RefSeq" id="XP_015068639.1">
    <property type="nucleotide sequence ID" value="XM_015213153.1"/>
</dbReference>
<dbReference type="Proteomes" id="UP000694930">
    <property type="component" value="Chromosome 3"/>
</dbReference>
<gene>
    <name evidence="3" type="primary">LOC107013174</name>
</gene>
<organism evidence="2 3">
    <name type="scientific">Solanum pennellii</name>
    <name type="common">Tomato</name>
    <name type="synonym">Lycopersicon pennellii</name>
    <dbReference type="NCBI Taxonomy" id="28526"/>
    <lineage>
        <taxon>Eukaryota</taxon>
        <taxon>Viridiplantae</taxon>
        <taxon>Streptophyta</taxon>
        <taxon>Embryophyta</taxon>
        <taxon>Tracheophyta</taxon>
        <taxon>Spermatophyta</taxon>
        <taxon>Magnoliopsida</taxon>
        <taxon>eudicotyledons</taxon>
        <taxon>Gunneridae</taxon>
        <taxon>Pentapetalae</taxon>
        <taxon>asterids</taxon>
        <taxon>lamiids</taxon>
        <taxon>Solanales</taxon>
        <taxon>Solanaceae</taxon>
        <taxon>Solanoideae</taxon>
        <taxon>Solaneae</taxon>
        <taxon>Solanum</taxon>
        <taxon>Solanum subgen. Lycopersicon</taxon>
    </lineage>
</organism>
<keyword evidence="2" id="KW-1185">Reference proteome</keyword>
<dbReference type="PROSITE" id="PS50878">
    <property type="entry name" value="RT_POL"/>
    <property type="match status" value="1"/>
</dbReference>
<evidence type="ECO:0000259" key="1">
    <source>
        <dbReference type="PROSITE" id="PS50878"/>
    </source>
</evidence>
<evidence type="ECO:0000313" key="3">
    <source>
        <dbReference type="RefSeq" id="XP_015068639.1"/>
    </source>
</evidence>
<dbReference type="InterPro" id="IPR000477">
    <property type="entry name" value="RT_dom"/>
</dbReference>
<accession>A0ABM1GBF7</accession>